<dbReference type="AlphaFoldDB" id="A0A9D1WPP5"/>
<feature type="domain" description="AAA+ ATPase" evidence="4">
    <location>
        <begin position="210"/>
        <end position="393"/>
    </location>
</feature>
<comment type="similarity">
    <text evidence="1">Belongs to the Mg-chelatase subunits D/I family. ComM subfamily.</text>
</comment>
<reference evidence="5" key="2">
    <citation type="submission" date="2021-04" db="EMBL/GenBank/DDBJ databases">
        <authorList>
            <person name="Gilroy R."/>
        </authorList>
    </citation>
    <scope>NUCLEOTIDE SEQUENCE</scope>
    <source>
        <strain evidence="5">CHK188-5543</strain>
    </source>
</reference>
<gene>
    <name evidence="5" type="ORF">H9736_01595</name>
</gene>
<dbReference type="EMBL" id="DXES01000033">
    <property type="protein sequence ID" value="HIX64922.1"/>
    <property type="molecule type" value="Genomic_DNA"/>
</dbReference>
<dbReference type="InterPro" id="IPR000523">
    <property type="entry name" value="Mg_chelatse_chII-like_cat_dom"/>
</dbReference>
<sequence>MVAKIQSMGLLGIEPFPISIEVNLVRAIPSFDIVGLPDLAVRESRERVRAAVLSSGFPFPEGRIVVNLAPANVRKVGSLYDLPILVGILQAQGVLPDPEVPSAFLGELSLSGEVRQVNGVLPMLLDAARMGVRRAFIPFGNAQEASAVQGLEIYAVRQVRELADFLQGSGELPLVSQLPTQPTPAPELLDFSDVKDQHLPKRALEVAAAGGHNVLLIGNPGTGKSMLAKRLPSILPEMSLQESVETTKIYSVCGQLPQGVSLITRRPFRAPHHSTSAAGLCGGGSVPQPGEISLAHNGVLFLDELPEFNRQALESLRQPLEDGKVTHARASARLTYPARFMLVAAMNPCPCGYLGHPVRKCTCTPQKVSAYLNRISGPLLDRMDVMVEVPPVTYDKLAAANGQEETSAQIRERVNAAWEIQKKRFAGSDIFQNALIPPALLNELCPMDSQAQGMLRRVFEKLGMSGRAYDRILKTARTIADLDGSEIIRPPHLSEAVQYRTLDRKYWNQG</sequence>
<protein>
    <submittedName>
        <fullName evidence="5">YifB family Mg chelatase-like AAA ATPase</fullName>
    </submittedName>
</protein>
<dbReference type="Gene3D" id="3.30.230.10">
    <property type="match status" value="1"/>
</dbReference>
<dbReference type="SMART" id="SM00382">
    <property type="entry name" value="AAA"/>
    <property type="match status" value="1"/>
</dbReference>
<keyword evidence="2" id="KW-0547">Nucleotide-binding</keyword>
<keyword evidence="3" id="KW-0067">ATP-binding</keyword>
<dbReference type="InterPro" id="IPR014721">
    <property type="entry name" value="Ribsml_uS5_D2-typ_fold_subgr"/>
</dbReference>
<dbReference type="PANTHER" id="PTHR32039:SF7">
    <property type="entry name" value="COMPETENCE PROTEIN COMM"/>
    <property type="match status" value="1"/>
</dbReference>
<dbReference type="Proteomes" id="UP000886800">
    <property type="component" value="Unassembled WGS sequence"/>
</dbReference>
<dbReference type="InterPro" id="IPR045006">
    <property type="entry name" value="CHLI-like"/>
</dbReference>
<dbReference type="Pfam" id="PF13335">
    <property type="entry name" value="Mg_chelatase_C"/>
    <property type="match status" value="1"/>
</dbReference>
<name>A0A9D1WPP5_9FIRM</name>
<dbReference type="GO" id="GO:0003677">
    <property type="term" value="F:DNA binding"/>
    <property type="evidence" value="ECO:0007669"/>
    <property type="project" value="InterPro"/>
</dbReference>
<evidence type="ECO:0000313" key="6">
    <source>
        <dbReference type="Proteomes" id="UP000886800"/>
    </source>
</evidence>
<dbReference type="PRINTS" id="PR01657">
    <property type="entry name" value="MCMFAMILY"/>
</dbReference>
<dbReference type="InterPro" id="IPR001208">
    <property type="entry name" value="MCM_dom"/>
</dbReference>
<dbReference type="Pfam" id="PF01078">
    <property type="entry name" value="Mg_chelatase"/>
    <property type="match status" value="1"/>
</dbReference>
<dbReference type="InterPro" id="IPR025158">
    <property type="entry name" value="Mg_chelat-rel_C"/>
</dbReference>
<evidence type="ECO:0000259" key="4">
    <source>
        <dbReference type="SMART" id="SM00382"/>
    </source>
</evidence>
<proteinExistence type="inferred from homology"/>
<accession>A0A9D1WPP5</accession>
<dbReference type="SUPFAM" id="SSF54211">
    <property type="entry name" value="Ribosomal protein S5 domain 2-like"/>
    <property type="match status" value="1"/>
</dbReference>
<dbReference type="InterPro" id="IPR020568">
    <property type="entry name" value="Ribosomal_Su5_D2-typ_SF"/>
</dbReference>
<dbReference type="SUPFAM" id="SSF52540">
    <property type="entry name" value="P-loop containing nucleoside triphosphate hydrolases"/>
    <property type="match status" value="1"/>
</dbReference>
<dbReference type="InterPro" id="IPR004482">
    <property type="entry name" value="Mg_chelat-rel"/>
</dbReference>
<dbReference type="InterPro" id="IPR003593">
    <property type="entry name" value="AAA+_ATPase"/>
</dbReference>
<reference evidence="5" key="1">
    <citation type="journal article" date="2021" name="PeerJ">
        <title>Extensive microbial diversity within the chicken gut microbiome revealed by metagenomics and culture.</title>
        <authorList>
            <person name="Gilroy R."/>
            <person name="Ravi A."/>
            <person name="Getino M."/>
            <person name="Pursley I."/>
            <person name="Horton D.L."/>
            <person name="Alikhan N.F."/>
            <person name="Baker D."/>
            <person name="Gharbi K."/>
            <person name="Hall N."/>
            <person name="Watson M."/>
            <person name="Adriaenssens E.M."/>
            <person name="Foster-Nyarko E."/>
            <person name="Jarju S."/>
            <person name="Secka A."/>
            <person name="Antonio M."/>
            <person name="Oren A."/>
            <person name="Chaudhuri R.R."/>
            <person name="La Ragione R."/>
            <person name="Hildebrand F."/>
            <person name="Pallen M.J."/>
        </authorList>
    </citation>
    <scope>NUCLEOTIDE SEQUENCE</scope>
    <source>
        <strain evidence="5">CHK188-5543</strain>
    </source>
</reference>
<dbReference type="InterPro" id="IPR027417">
    <property type="entry name" value="P-loop_NTPase"/>
</dbReference>
<comment type="caution">
    <text evidence="5">The sequence shown here is derived from an EMBL/GenBank/DDBJ whole genome shotgun (WGS) entry which is preliminary data.</text>
</comment>
<dbReference type="GO" id="GO:0005524">
    <property type="term" value="F:ATP binding"/>
    <property type="evidence" value="ECO:0007669"/>
    <property type="project" value="UniProtKB-KW"/>
</dbReference>
<dbReference type="PANTHER" id="PTHR32039">
    <property type="entry name" value="MAGNESIUM-CHELATASE SUBUNIT CHLI"/>
    <property type="match status" value="1"/>
</dbReference>
<dbReference type="NCBIfam" id="TIGR00368">
    <property type="entry name" value="YifB family Mg chelatase-like AAA ATPase"/>
    <property type="match status" value="1"/>
</dbReference>
<dbReference type="Gene3D" id="3.40.50.300">
    <property type="entry name" value="P-loop containing nucleotide triphosphate hydrolases"/>
    <property type="match status" value="1"/>
</dbReference>
<evidence type="ECO:0000313" key="5">
    <source>
        <dbReference type="EMBL" id="HIX64922.1"/>
    </source>
</evidence>
<evidence type="ECO:0000256" key="3">
    <source>
        <dbReference type="ARBA" id="ARBA00022840"/>
    </source>
</evidence>
<organism evidence="5 6">
    <name type="scientific">Candidatus Anaerotruncus excrementipullorum</name>
    <dbReference type="NCBI Taxonomy" id="2838465"/>
    <lineage>
        <taxon>Bacteria</taxon>
        <taxon>Bacillati</taxon>
        <taxon>Bacillota</taxon>
        <taxon>Clostridia</taxon>
        <taxon>Eubacteriales</taxon>
        <taxon>Oscillospiraceae</taxon>
        <taxon>Anaerotruncus</taxon>
    </lineage>
</organism>
<evidence type="ECO:0000256" key="2">
    <source>
        <dbReference type="ARBA" id="ARBA00022741"/>
    </source>
</evidence>
<dbReference type="Pfam" id="PF13541">
    <property type="entry name" value="ChlI"/>
    <property type="match status" value="1"/>
</dbReference>
<evidence type="ECO:0000256" key="1">
    <source>
        <dbReference type="ARBA" id="ARBA00006354"/>
    </source>
</evidence>